<protein>
    <recommendedName>
        <fullName evidence="3">DUF736 domain-containing protein</fullName>
    </recommendedName>
</protein>
<keyword evidence="2" id="KW-1185">Reference proteome</keyword>
<proteinExistence type="predicted"/>
<gene>
    <name evidence="1" type="ORF">HY36_16620</name>
</gene>
<dbReference type="AlphaFoldDB" id="A0A059E1A8"/>
<dbReference type="PATRIC" id="fig|1280948.3.peg.1856"/>
<comment type="caution">
    <text evidence="1">The sequence shown here is derived from an EMBL/GenBank/DDBJ whole genome shotgun (WGS) entry which is preliminary data.</text>
</comment>
<evidence type="ECO:0008006" key="3">
    <source>
        <dbReference type="Google" id="ProtNLM"/>
    </source>
</evidence>
<evidence type="ECO:0000313" key="1">
    <source>
        <dbReference type="EMBL" id="KCZ61398.1"/>
    </source>
</evidence>
<dbReference type="Pfam" id="PF05284">
    <property type="entry name" value="DUF736"/>
    <property type="match status" value="1"/>
</dbReference>
<dbReference type="eggNOG" id="COG5489">
    <property type="taxonomic scope" value="Bacteria"/>
</dbReference>
<accession>A0A059E1A8</accession>
<dbReference type="OrthoDB" id="9800788at2"/>
<reference evidence="1 2" key="1">
    <citation type="journal article" date="2014" name="Antonie Van Leeuwenhoek">
        <title>Hyphomonas beringensis sp. nov. and Hyphomonas chukchiensis sp. nov., isolated from surface seawater of the Bering Sea and Chukchi Sea.</title>
        <authorList>
            <person name="Li C."/>
            <person name="Lai Q."/>
            <person name="Li G."/>
            <person name="Dong C."/>
            <person name="Wang J."/>
            <person name="Liao Y."/>
            <person name="Shao Z."/>
        </authorList>
    </citation>
    <scope>NUCLEOTIDE SEQUENCE [LARGE SCALE GENOMIC DNA]</scope>
    <source>
        <strain evidence="1 2">22II1-22F38</strain>
    </source>
</reference>
<dbReference type="InterPro" id="IPR007948">
    <property type="entry name" value="DUF736"/>
</dbReference>
<name>A0A059E1A8_9PROT</name>
<sequence length="103" mass="11408">MATIGTFRQKDGKWTGTIRTMTINVKAQMVPVTDKAEAGPDYRIFAGGAELGAAWREESKDGETPYLAVKLDDPGFDKPLRAAFFEKEEDGSGVLVWNRQKLN</sequence>
<dbReference type="RefSeq" id="WP_035551562.1">
    <property type="nucleotide sequence ID" value="NZ_AWFH01000014.1"/>
</dbReference>
<dbReference type="STRING" id="1280948.HY36_16620"/>
<dbReference type="Proteomes" id="UP000024547">
    <property type="component" value="Unassembled WGS sequence"/>
</dbReference>
<organism evidence="1 2">
    <name type="scientific">Hyphomonas atlantica</name>
    <dbReference type="NCBI Taxonomy" id="1280948"/>
    <lineage>
        <taxon>Bacteria</taxon>
        <taxon>Pseudomonadati</taxon>
        <taxon>Pseudomonadota</taxon>
        <taxon>Alphaproteobacteria</taxon>
        <taxon>Hyphomonadales</taxon>
        <taxon>Hyphomonadaceae</taxon>
        <taxon>Hyphomonas</taxon>
    </lineage>
</organism>
<dbReference type="EMBL" id="AWFH01000014">
    <property type="protein sequence ID" value="KCZ61398.1"/>
    <property type="molecule type" value="Genomic_DNA"/>
</dbReference>
<evidence type="ECO:0000313" key="2">
    <source>
        <dbReference type="Proteomes" id="UP000024547"/>
    </source>
</evidence>